<organism evidence="3 4">
    <name type="scientific">Metasolibacillus meyeri</name>
    <dbReference type="NCBI Taxonomy" id="1071052"/>
    <lineage>
        <taxon>Bacteria</taxon>
        <taxon>Bacillati</taxon>
        <taxon>Bacillota</taxon>
        <taxon>Bacilli</taxon>
        <taxon>Bacillales</taxon>
        <taxon>Caryophanaceae</taxon>
        <taxon>Metasolibacillus</taxon>
    </lineage>
</organism>
<feature type="transmembrane region" description="Helical" evidence="1">
    <location>
        <begin position="44"/>
        <end position="59"/>
    </location>
</feature>
<feature type="transmembrane region" description="Helical" evidence="1">
    <location>
        <begin position="122"/>
        <end position="148"/>
    </location>
</feature>
<feature type="transmembrane region" description="Helical" evidence="1">
    <location>
        <begin position="79"/>
        <end position="97"/>
    </location>
</feature>
<feature type="transmembrane region" description="Helical" evidence="1">
    <location>
        <begin position="154"/>
        <end position="173"/>
    </location>
</feature>
<keyword evidence="4" id="KW-1185">Reference proteome</keyword>
<gene>
    <name evidence="3" type="ORF">P9B03_05310</name>
</gene>
<feature type="transmembrane region" description="Helical" evidence="1">
    <location>
        <begin position="185"/>
        <end position="209"/>
    </location>
</feature>
<keyword evidence="1" id="KW-0812">Transmembrane</keyword>
<evidence type="ECO:0000313" key="3">
    <source>
        <dbReference type="EMBL" id="MEC1177894.1"/>
    </source>
</evidence>
<dbReference type="AlphaFoldDB" id="A0AAW9NRC9"/>
<dbReference type="PANTHER" id="PTHR36435">
    <property type="entry name" value="SLR1288 PROTEIN"/>
    <property type="match status" value="1"/>
</dbReference>
<name>A0AAW9NRC9_9BACL</name>
<dbReference type="GO" id="GO:0008237">
    <property type="term" value="F:metallopeptidase activity"/>
    <property type="evidence" value="ECO:0007669"/>
    <property type="project" value="UniProtKB-KW"/>
</dbReference>
<comment type="caution">
    <text evidence="3">The sequence shown here is derived from an EMBL/GenBank/DDBJ whole genome shotgun (WGS) entry which is preliminary data.</text>
</comment>
<keyword evidence="1" id="KW-0472">Membrane</keyword>
<dbReference type="EMBL" id="JARSFG010000007">
    <property type="protein sequence ID" value="MEC1177894.1"/>
    <property type="molecule type" value="Genomic_DNA"/>
</dbReference>
<evidence type="ECO:0000259" key="2">
    <source>
        <dbReference type="Pfam" id="PF02517"/>
    </source>
</evidence>
<dbReference type="Pfam" id="PF02517">
    <property type="entry name" value="Rce1-like"/>
    <property type="match status" value="1"/>
</dbReference>
<dbReference type="Proteomes" id="UP001344888">
    <property type="component" value="Unassembled WGS sequence"/>
</dbReference>
<sequence>MIWLGILLITTLLYYIISDRLFMKQDLSKISKVKLYKDTIARQWLIVLMLGIIWGWQGFEWKDWVTSAQSWNSSIVNGLLIGIIAGICFSLIMPFFLQKKGKAPVTVGNIDFFMPQTRYERIWFVFVAITAGICEELIFRGAMTYFLFELPVELPLWTIGLLVSILFSMAHLYQGISGIVATSFLGVIFFVLFIGTGSLLLPIILHFMMDVRFALMPRTKTV</sequence>
<evidence type="ECO:0000313" key="4">
    <source>
        <dbReference type="Proteomes" id="UP001344888"/>
    </source>
</evidence>
<keyword evidence="1" id="KW-1133">Transmembrane helix</keyword>
<feature type="domain" description="CAAX prenyl protease 2/Lysostaphin resistance protein A-like" evidence="2">
    <location>
        <begin position="122"/>
        <end position="211"/>
    </location>
</feature>
<dbReference type="GO" id="GO:0080120">
    <property type="term" value="P:CAAX-box protein maturation"/>
    <property type="evidence" value="ECO:0007669"/>
    <property type="project" value="UniProtKB-ARBA"/>
</dbReference>
<proteinExistence type="predicted"/>
<keyword evidence="3" id="KW-0482">Metalloprotease</keyword>
<dbReference type="EC" id="3.4.-.-" evidence="3"/>
<feature type="transmembrane region" description="Helical" evidence="1">
    <location>
        <begin position="6"/>
        <end position="23"/>
    </location>
</feature>
<dbReference type="GO" id="GO:0004175">
    <property type="term" value="F:endopeptidase activity"/>
    <property type="evidence" value="ECO:0007669"/>
    <property type="project" value="UniProtKB-ARBA"/>
</dbReference>
<dbReference type="PANTHER" id="PTHR36435:SF1">
    <property type="entry name" value="CAAX AMINO TERMINAL PROTEASE FAMILY PROTEIN"/>
    <property type="match status" value="1"/>
</dbReference>
<keyword evidence="3" id="KW-0378">Hydrolase</keyword>
<evidence type="ECO:0000256" key="1">
    <source>
        <dbReference type="SAM" id="Phobius"/>
    </source>
</evidence>
<reference evidence="3 4" key="1">
    <citation type="submission" date="2023-03" db="EMBL/GenBank/DDBJ databases">
        <title>Bacillus Genome Sequencing.</title>
        <authorList>
            <person name="Dunlap C."/>
        </authorList>
    </citation>
    <scope>NUCLEOTIDE SEQUENCE [LARGE SCALE GENOMIC DNA]</scope>
    <source>
        <strain evidence="3 4">B-59205</strain>
    </source>
</reference>
<protein>
    <submittedName>
        <fullName evidence="3">CPBP family intramembrane metalloprotease</fullName>
        <ecNumber evidence="3">3.4.-.-</ecNumber>
    </submittedName>
</protein>
<keyword evidence="3" id="KW-0645">Protease</keyword>
<dbReference type="RefSeq" id="WP_326122386.1">
    <property type="nucleotide sequence ID" value="NZ_JARSFG010000007.1"/>
</dbReference>
<accession>A0AAW9NRC9</accession>
<dbReference type="InterPro" id="IPR003675">
    <property type="entry name" value="Rce1/LyrA-like_dom"/>
</dbReference>
<dbReference type="InterPro" id="IPR052710">
    <property type="entry name" value="CAAX_protease"/>
</dbReference>